<protein>
    <recommendedName>
        <fullName evidence="3">Carboxypeptidase regulatory-like domain-containing protein</fullName>
    </recommendedName>
</protein>
<name>A0A518B3R4_9BACT</name>
<dbReference type="AlphaFoldDB" id="A0A518B3R4"/>
<sequence length="164" mass="18075">MPEMAVLLNFLDENEDMSNRLMSVLPAALVLMVVVGCDSKPPRVPVTGRVVYKGSEEPVIAGKVVLESTESPNGSSGYIKEDGTFTLGTFDLADGVMPGEYRVYLVQAYEPQEYSENPPPQVPLVDSKYMDPKKSGITAEIPLKGELLIEVEHPPKSQLPRRRR</sequence>
<dbReference type="EMBL" id="CP036279">
    <property type="protein sequence ID" value="QDU61617.1"/>
    <property type="molecule type" value="Genomic_DNA"/>
</dbReference>
<organism evidence="1 2">
    <name type="scientific">Kolteria novifilia</name>
    <dbReference type="NCBI Taxonomy" id="2527975"/>
    <lineage>
        <taxon>Bacteria</taxon>
        <taxon>Pseudomonadati</taxon>
        <taxon>Planctomycetota</taxon>
        <taxon>Planctomycetia</taxon>
        <taxon>Kolteriales</taxon>
        <taxon>Kolteriaceae</taxon>
        <taxon>Kolteria</taxon>
    </lineage>
</organism>
<proteinExistence type="predicted"/>
<accession>A0A518B3R4</accession>
<evidence type="ECO:0000313" key="1">
    <source>
        <dbReference type="EMBL" id="QDU61617.1"/>
    </source>
</evidence>
<dbReference type="KEGG" id="knv:Pan216_24780"/>
<gene>
    <name evidence="1" type="ORF">Pan216_24780</name>
</gene>
<evidence type="ECO:0008006" key="3">
    <source>
        <dbReference type="Google" id="ProtNLM"/>
    </source>
</evidence>
<dbReference type="Proteomes" id="UP000317093">
    <property type="component" value="Chromosome"/>
</dbReference>
<reference evidence="1 2" key="1">
    <citation type="submission" date="2019-02" db="EMBL/GenBank/DDBJ databases">
        <title>Deep-cultivation of Planctomycetes and their phenomic and genomic characterization uncovers novel biology.</title>
        <authorList>
            <person name="Wiegand S."/>
            <person name="Jogler M."/>
            <person name="Boedeker C."/>
            <person name="Pinto D."/>
            <person name="Vollmers J."/>
            <person name="Rivas-Marin E."/>
            <person name="Kohn T."/>
            <person name="Peeters S.H."/>
            <person name="Heuer A."/>
            <person name="Rast P."/>
            <person name="Oberbeckmann S."/>
            <person name="Bunk B."/>
            <person name="Jeske O."/>
            <person name="Meyerdierks A."/>
            <person name="Storesund J.E."/>
            <person name="Kallscheuer N."/>
            <person name="Luecker S."/>
            <person name="Lage O.M."/>
            <person name="Pohl T."/>
            <person name="Merkel B.J."/>
            <person name="Hornburger P."/>
            <person name="Mueller R.-W."/>
            <person name="Bruemmer F."/>
            <person name="Labrenz M."/>
            <person name="Spormann A.M."/>
            <person name="Op den Camp H."/>
            <person name="Overmann J."/>
            <person name="Amann R."/>
            <person name="Jetten M.S.M."/>
            <person name="Mascher T."/>
            <person name="Medema M.H."/>
            <person name="Devos D.P."/>
            <person name="Kaster A.-K."/>
            <person name="Ovreas L."/>
            <person name="Rohde M."/>
            <person name="Galperin M.Y."/>
            <person name="Jogler C."/>
        </authorList>
    </citation>
    <scope>NUCLEOTIDE SEQUENCE [LARGE SCALE GENOMIC DNA]</scope>
    <source>
        <strain evidence="1 2">Pan216</strain>
    </source>
</reference>
<keyword evidence="2" id="KW-1185">Reference proteome</keyword>
<evidence type="ECO:0000313" key="2">
    <source>
        <dbReference type="Proteomes" id="UP000317093"/>
    </source>
</evidence>